<keyword evidence="3" id="KW-1185">Reference proteome</keyword>
<dbReference type="InterPro" id="IPR015590">
    <property type="entry name" value="Aldehyde_DH_dom"/>
</dbReference>
<proteinExistence type="predicted"/>
<reference evidence="2 3" key="1">
    <citation type="submission" date="2016-03" db="EMBL/GenBank/DDBJ databases">
        <title>Whole genome sequencing of Grifola frondosa 9006-11.</title>
        <authorList>
            <person name="Min B."/>
            <person name="Park H."/>
            <person name="Kim J.-G."/>
            <person name="Cho H."/>
            <person name="Oh Y.-L."/>
            <person name="Kong W.-S."/>
            <person name="Choi I.-G."/>
        </authorList>
    </citation>
    <scope>NUCLEOTIDE SEQUENCE [LARGE SCALE GENOMIC DNA]</scope>
    <source>
        <strain evidence="2 3">9006-11</strain>
    </source>
</reference>
<evidence type="ECO:0000313" key="2">
    <source>
        <dbReference type="EMBL" id="OBZ79189.1"/>
    </source>
</evidence>
<dbReference type="STRING" id="5627.A0A1C7MRZ8"/>
<dbReference type="OrthoDB" id="310895at2759"/>
<comment type="caution">
    <text evidence="2">The sequence shown here is derived from an EMBL/GenBank/DDBJ whole genome shotgun (WGS) entry which is preliminary data.</text>
</comment>
<dbReference type="EMBL" id="LUGG01000001">
    <property type="protein sequence ID" value="OBZ79189.1"/>
    <property type="molecule type" value="Genomic_DNA"/>
</dbReference>
<dbReference type="InterPro" id="IPR016161">
    <property type="entry name" value="Ald_DH/histidinol_DH"/>
</dbReference>
<dbReference type="GO" id="GO:0016620">
    <property type="term" value="F:oxidoreductase activity, acting on the aldehyde or oxo group of donors, NAD or NADP as acceptor"/>
    <property type="evidence" value="ECO:0007669"/>
    <property type="project" value="InterPro"/>
</dbReference>
<feature type="domain" description="Aldehyde dehydrogenase" evidence="1">
    <location>
        <begin position="2"/>
        <end position="142"/>
    </location>
</feature>
<dbReference type="Gene3D" id="3.40.605.10">
    <property type="entry name" value="Aldehyde Dehydrogenase, Chain A, domain 1"/>
    <property type="match status" value="1"/>
</dbReference>
<evidence type="ECO:0000259" key="1">
    <source>
        <dbReference type="Pfam" id="PF00171"/>
    </source>
</evidence>
<dbReference type="InterPro" id="IPR016162">
    <property type="entry name" value="Ald_DH_N"/>
</dbReference>
<dbReference type="PANTHER" id="PTHR42804:SF1">
    <property type="entry name" value="ALDEHYDE DEHYDROGENASE-RELATED"/>
    <property type="match status" value="1"/>
</dbReference>
<dbReference type="InterPro" id="IPR016163">
    <property type="entry name" value="Ald_DH_C"/>
</dbReference>
<dbReference type="Proteomes" id="UP000092993">
    <property type="component" value="Unassembled WGS sequence"/>
</dbReference>
<dbReference type="SUPFAM" id="SSF53720">
    <property type="entry name" value="ALDH-like"/>
    <property type="match status" value="1"/>
</dbReference>
<sequence>MIRDAHESGAELDVGGEPFEHTYVEKGFYFKPTVVGNVDPESEIAQRELFAPVALIMQYDTVDEAIQIANGTRYGLGASVFGPDQEQCMQVAKELECGMVSINDFGVFYLNQDLPFGGAKASGYGRFGGPEGLRSLTNPKVIVVDRWGWLIQTSIPKALDYPIESAVRSWRFHLLPCMCATNVHPAARCIRTYQKPHWQSMRM</sequence>
<evidence type="ECO:0000313" key="3">
    <source>
        <dbReference type="Proteomes" id="UP000092993"/>
    </source>
</evidence>
<gene>
    <name evidence="2" type="ORF">A0H81_01544</name>
</gene>
<protein>
    <submittedName>
        <fullName evidence="2">Putative aldehyde dehydrogenase-like protein C21C3</fullName>
    </submittedName>
</protein>
<dbReference type="Gene3D" id="3.40.309.10">
    <property type="entry name" value="Aldehyde Dehydrogenase, Chain A, domain 2"/>
    <property type="match status" value="1"/>
</dbReference>
<dbReference type="Pfam" id="PF00171">
    <property type="entry name" value="Aldedh"/>
    <property type="match status" value="1"/>
</dbReference>
<dbReference type="PANTHER" id="PTHR42804">
    <property type="entry name" value="ALDEHYDE DEHYDROGENASE"/>
    <property type="match status" value="1"/>
</dbReference>
<dbReference type="AlphaFoldDB" id="A0A1C7MRZ8"/>
<organism evidence="2 3">
    <name type="scientific">Grifola frondosa</name>
    <name type="common">Maitake</name>
    <name type="synonym">Polyporus frondosus</name>
    <dbReference type="NCBI Taxonomy" id="5627"/>
    <lineage>
        <taxon>Eukaryota</taxon>
        <taxon>Fungi</taxon>
        <taxon>Dikarya</taxon>
        <taxon>Basidiomycota</taxon>
        <taxon>Agaricomycotina</taxon>
        <taxon>Agaricomycetes</taxon>
        <taxon>Polyporales</taxon>
        <taxon>Grifolaceae</taxon>
        <taxon>Grifola</taxon>
    </lineage>
</organism>
<name>A0A1C7MRZ8_GRIFR</name>
<accession>A0A1C7MRZ8</accession>
<dbReference type="OMA" id="TESMPRI"/>